<dbReference type="PROSITE" id="PS01124">
    <property type="entry name" value="HTH_ARAC_FAMILY_2"/>
    <property type="match status" value="1"/>
</dbReference>
<dbReference type="PROSITE" id="PS00041">
    <property type="entry name" value="HTH_ARAC_FAMILY_1"/>
    <property type="match status" value="1"/>
</dbReference>
<reference evidence="5 6" key="1">
    <citation type="submission" date="2019-03" db="EMBL/GenBank/DDBJ databases">
        <title>Complete Genome Sequence of Paraburkholderia dipogonis ICMP 19430T, a Nitrogen-fixing Symbiont of the South African Invasive Legume Dipogon lignosus in New Zealand.</title>
        <authorList>
            <person name="De Meyer S.E."/>
        </authorList>
    </citation>
    <scope>NUCLEOTIDE SEQUENCE [LARGE SCALE GENOMIC DNA]</scope>
    <source>
        <strain evidence="5 6">ICMP 19430</strain>
    </source>
</reference>
<evidence type="ECO:0000313" key="6">
    <source>
        <dbReference type="Proteomes" id="UP000297385"/>
    </source>
</evidence>
<protein>
    <submittedName>
        <fullName evidence="5">AraC family transcriptional regulator</fullName>
    </submittedName>
</protein>
<dbReference type="GO" id="GO:0043565">
    <property type="term" value="F:sequence-specific DNA binding"/>
    <property type="evidence" value="ECO:0007669"/>
    <property type="project" value="InterPro"/>
</dbReference>
<organism evidence="5 6">
    <name type="scientific">Paraburkholderia dipogonis</name>
    <dbReference type="NCBI Taxonomy" id="1211383"/>
    <lineage>
        <taxon>Bacteria</taxon>
        <taxon>Pseudomonadati</taxon>
        <taxon>Pseudomonadota</taxon>
        <taxon>Betaproteobacteria</taxon>
        <taxon>Burkholderiales</taxon>
        <taxon>Burkholderiaceae</taxon>
        <taxon>Paraburkholderia</taxon>
    </lineage>
</organism>
<dbReference type="InterPro" id="IPR018060">
    <property type="entry name" value="HTH_AraC"/>
</dbReference>
<evidence type="ECO:0000313" key="5">
    <source>
        <dbReference type="EMBL" id="TFE41963.1"/>
    </source>
</evidence>
<keyword evidence="3" id="KW-0804">Transcription</keyword>
<evidence type="ECO:0000259" key="4">
    <source>
        <dbReference type="PROSITE" id="PS01124"/>
    </source>
</evidence>
<keyword evidence="2" id="KW-0238">DNA-binding</keyword>
<dbReference type="SMART" id="SM00342">
    <property type="entry name" value="HTH_ARAC"/>
    <property type="match status" value="1"/>
</dbReference>
<name>A0A4Y8MXB6_9BURK</name>
<evidence type="ECO:0000256" key="1">
    <source>
        <dbReference type="ARBA" id="ARBA00023015"/>
    </source>
</evidence>
<dbReference type="GO" id="GO:0003700">
    <property type="term" value="F:DNA-binding transcription factor activity"/>
    <property type="evidence" value="ECO:0007669"/>
    <property type="project" value="InterPro"/>
</dbReference>
<feature type="domain" description="HTH araC/xylS-type" evidence="4">
    <location>
        <begin position="206"/>
        <end position="304"/>
    </location>
</feature>
<dbReference type="SUPFAM" id="SSF46689">
    <property type="entry name" value="Homeodomain-like"/>
    <property type="match status" value="2"/>
</dbReference>
<sequence length="308" mass="35185">MRLVGGHMRQQEWSSYAQFHQMSEYRRFRQEHRRAAGRIPFQMLTVESLPHRYVDPELGETLLALPLAVEKDCRWTWRINNRSVTQRVSVGRMLVVPPDLQSAWDVDGARTMLTLCIPNASVRSVLGEMCPKTIKSAFWDLSSDTWEDEFIEGAMKQLWASCIGDQFLDAYVSDGIITAIIANLLKRSKATDNSVAPVSMPAWRMRQVRAFVESHLSENIHVDDLAQAAGLSARQFFRAFREQTGETPHRWLAGIRLEKAKQLLAERHKLLCDIAEACGFANQSHLSSTFKQMTGMTPSQWRNRGNSY</sequence>
<dbReference type="InterPro" id="IPR050204">
    <property type="entry name" value="AraC_XylS_family_regulators"/>
</dbReference>
<dbReference type="Pfam" id="PF12833">
    <property type="entry name" value="HTH_18"/>
    <property type="match status" value="1"/>
</dbReference>
<accession>A0A4Y8MXB6</accession>
<proteinExistence type="predicted"/>
<dbReference type="Gene3D" id="1.10.10.60">
    <property type="entry name" value="Homeodomain-like"/>
    <property type="match status" value="2"/>
</dbReference>
<dbReference type="AlphaFoldDB" id="A0A4Y8MXB6"/>
<gene>
    <name evidence="5" type="ORF">E2553_35660</name>
</gene>
<evidence type="ECO:0000256" key="3">
    <source>
        <dbReference type="ARBA" id="ARBA00023163"/>
    </source>
</evidence>
<keyword evidence="1" id="KW-0805">Transcription regulation</keyword>
<dbReference type="Proteomes" id="UP000297385">
    <property type="component" value="Unassembled WGS sequence"/>
</dbReference>
<dbReference type="InterPro" id="IPR009057">
    <property type="entry name" value="Homeodomain-like_sf"/>
</dbReference>
<dbReference type="InterPro" id="IPR018062">
    <property type="entry name" value="HTH_AraC-typ_CS"/>
</dbReference>
<comment type="caution">
    <text evidence="5">The sequence shown here is derived from an EMBL/GenBank/DDBJ whole genome shotgun (WGS) entry which is preliminary data.</text>
</comment>
<dbReference type="PANTHER" id="PTHR46796">
    <property type="entry name" value="HTH-TYPE TRANSCRIPTIONAL ACTIVATOR RHAS-RELATED"/>
    <property type="match status" value="1"/>
</dbReference>
<evidence type="ECO:0000256" key="2">
    <source>
        <dbReference type="ARBA" id="ARBA00023125"/>
    </source>
</evidence>
<dbReference type="EMBL" id="SNVI01000002">
    <property type="protein sequence ID" value="TFE41963.1"/>
    <property type="molecule type" value="Genomic_DNA"/>
</dbReference>